<gene>
    <name evidence="1" type="ORF">ZEAMMB73_Zm00001d050068</name>
</gene>
<dbReference type="EMBL" id="CM000780">
    <property type="protein sequence ID" value="AQK51862.1"/>
    <property type="molecule type" value="Genomic_DNA"/>
</dbReference>
<sequence>MMKHTQVLDSTIPEK</sequence>
<evidence type="ECO:0000313" key="1">
    <source>
        <dbReference type="EMBL" id="AQK51862.1"/>
    </source>
</evidence>
<proteinExistence type="predicted"/>
<protein>
    <submittedName>
        <fullName evidence="1">Uncharacterized protein</fullName>
    </submittedName>
</protein>
<dbReference type="InParanoid" id="A0A1D6PZL4"/>
<name>A0A1D6PZL4_MAIZE</name>
<reference evidence="1" key="1">
    <citation type="submission" date="2015-12" db="EMBL/GenBank/DDBJ databases">
        <title>Update maize B73 reference genome by single molecule sequencing technologies.</title>
        <authorList>
            <consortium name="Maize Genome Sequencing Project"/>
            <person name="Ware D."/>
        </authorList>
    </citation>
    <scope>NUCLEOTIDE SEQUENCE</scope>
    <source>
        <tissue evidence="1">Seedling</tissue>
    </source>
</reference>
<organism evidence="1">
    <name type="scientific">Zea mays</name>
    <name type="common">Maize</name>
    <dbReference type="NCBI Taxonomy" id="4577"/>
    <lineage>
        <taxon>Eukaryota</taxon>
        <taxon>Viridiplantae</taxon>
        <taxon>Streptophyta</taxon>
        <taxon>Embryophyta</taxon>
        <taxon>Tracheophyta</taxon>
        <taxon>Spermatophyta</taxon>
        <taxon>Magnoliopsida</taxon>
        <taxon>Liliopsida</taxon>
        <taxon>Poales</taxon>
        <taxon>Poaceae</taxon>
        <taxon>PACMAD clade</taxon>
        <taxon>Panicoideae</taxon>
        <taxon>Andropogonodae</taxon>
        <taxon>Andropogoneae</taxon>
        <taxon>Tripsacinae</taxon>
        <taxon>Zea</taxon>
    </lineage>
</organism>
<accession>A0A1D6PZL4</accession>